<name>A0A1G8GTP4_9FLAO</name>
<keyword evidence="1" id="KW-1133">Transmembrane helix</keyword>
<gene>
    <name evidence="2" type="ORF">SAMN05421818_13220</name>
</gene>
<feature type="transmembrane region" description="Helical" evidence="1">
    <location>
        <begin position="26"/>
        <end position="45"/>
    </location>
</feature>
<organism evidence="2 3">
    <name type="scientific">Myroides phaeus</name>
    <dbReference type="NCBI Taxonomy" id="702745"/>
    <lineage>
        <taxon>Bacteria</taxon>
        <taxon>Pseudomonadati</taxon>
        <taxon>Bacteroidota</taxon>
        <taxon>Flavobacteriia</taxon>
        <taxon>Flavobacteriales</taxon>
        <taxon>Flavobacteriaceae</taxon>
        <taxon>Myroides</taxon>
    </lineage>
</organism>
<evidence type="ECO:0000256" key="1">
    <source>
        <dbReference type="SAM" id="Phobius"/>
    </source>
</evidence>
<accession>A0A1G8GTP4</accession>
<dbReference type="Proteomes" id="UP000243588">
    <property type="component" value="Unassembled WGS sequence"/>
</dbReference>
<dbReference type="AlphaFoldDB" id="A0A1G8GTP4"/>
<sequence length="123" mass="14588">MKQVYNFNPAVLPALRQFSSLRNKQLYSIIFQSILCLGTLGFVIYEDLVGMEYFVIKIGNQNEGTLYAYVILLIWLFCIIVRLILNYLEDIPLFSSLQDKMEQKQFEKLKRTYEYQLKLNDKI</sequence>
<keyword evidence="1" id="KW-0472">Membrane</keyword>
<evidence type="ECO:0000313" key="2">
    <source>
        <dbReference type="EMBL" id="SDH97766.1"/>
    </source>
</evidence>
<feature type="transmembrane region" description="Helical" evidence="1">
    <location>
        <begin position="65"/>
        <end position="85"/>
    </location>
</feature>
<keyword evidence="1" id="KW-0812">Transmembrane</keyword>
<keyword evidence="3" id="KW-1185">Reference proteome</keyword>
<dbReference type="STRING" id="702745.SAMN05421818_13220"/>
<evidence type="ECO:0000313" key="3">
    <source>
        <dbReference type="Proteomes" id="UP000243588"/>
    </source>
</evidence>
<dbReference type="EMBL" id="FNDQ01000032">
    <property type="protein sequence ID" value="SDH97766.1"/>
    <property type="molecule type" value="Genomic_DNA"/>
</dbReference>
<proteinExistence type="predicted"/>
<dbReference type="RefSeq" id="WP_090410392.1">
    <property type="nucleotide sequence ID" value="NZ_FNDQ01000032.1"/>
</dbReference>
<reference evidence="3" key="1">
    <citation type="submission" date="2016-10" db="EMBL/GenBank/DDBJ databases">
        <authorList>
            <person name="Varghese N."/>
            <person name="Submissions S."/>
        </authorList>
    </citation>
    <scope>NUCLEOTIDE SEQUENCE [LARGE SCALE GENOMIC DNA]</scope>
    <source>
        <strain evidence="3">DSM 23313</strain>
    </source>
</reference>
<protein>
    <submittedName>
        <fullName evidence="2">Uncharacterized protein</fullName>
    </submittedName>
</protein>